<keyword evidence="1" id="KW-0489">Methyltransferase</keyword>
<dbReference type="Gene3D" id="1.10.287.1890">
    <property type="match status" value="1"/>
</dbReference>
<dbReference type="Gene3D" id="3.40.50.150">
    <property type="entry name" value="Vaccinia Virus protein VP39"/>
    <property type="match status" value="1"/>
</dbReference>
<keyword evidence="2" id="KW-1185">Reference proteome</keyword>
<sequence length="231" mass="25956">MDANHLSLRLARVASYVPKGARMADIGSDHAYLPAHLALNGQIEYAVAGEVVKGPFENAAHEIKQLQLDNVIQPRLADGLAAIQADDRIDTITIAGMGGTLIAKILAADTQKLAEVKRLILQPNVGGERVREWLLANQWQIMAEEVLEEDDHIYEIIVAEPSIVPFTYNDRELKFGPFLLEQDQPAFRKEWLAELEREQVAIEQMKKAAQPPVAKIKEFEREMQMIKEVIK</sequence>
<dbReference type="PIRSF" id="PIRSF018637">
    <property type="entry name" value="TrmK"/>
    <property type="match status" value="1"/>
</dbReference>
<proteinExistence type="predicted"/>
<accession>A0A0D4CLE4</accession>
<dbReference type="SUPFAM" id="SSF53335">
    <property type="entry name" value="S-adenosyl-L-methionine-dependent methyltransferases"/>
    <property type="match status" value="1"/>
</dbReference>
<dbReference type="KEGG" id="lmu:LBLM1_06800"/>
<name>A0A0D4CLE4_LIMMU</name>
<keyword evidence="1" id="KW-0808">Transferase</keyword>
<organism evidence="1 2">
    <name type="scientific">Limosilactobacillus mucosae LM1</name>
    <dbReference type="NCBI Taxonomy" id="1130798"/>
    <lineage>
        <taxon>Bacteria</taxon>
        <taxon>Bacillati</taxon>
        <taxon>Bacillota</taxon>
        <taxon>Bacilli</taxon>
        <taxon>Lactobacillales</taxon>
        <taxon>Lactobacillaceae</taxon>
        <taxon>Limosilactobacillus</taxon>
    </lineage>
</organism>
<dbReference type="STRING" id="1130798.LBLM1_06800"/>
<dbReference type="RefSeq" id="WP_033934766.1">
    <property type="nucleotide sequence ID" value="NZ_CP011013.1"/>
</dbReference>
<dbReference type="GO" id="GO:0160105">
    <property type="term" value="F:tRNA (adenine(22)-N1)-methyltransferase activity"/>
    <property type="evidence" value="ECO:0007669"/>
    <property type="project" value="InterPro"/>
</dbReference>
<dbReference type="AlphaFoldDB" id="A0A0D4CLE4"/>
<dbReference type="PANTHER" id="PTHR38451:SF1">
    <property type="entry name" value="TRNA (ADENINE(22)-N(1))-METHYLTRANSFERASE"/>
    <property type="match status" value="1"/>
</dbReference>
<dbReference type="InterPro" id="IPR029063">
    <property type="entry name" value="SAM-dependent_MTases_sf"/>
</dbReference>
<dbReference type="InterPro" id="IPR006901">
    <property type="entry name" value="TrmK"/>
</dbReference>
<evidence type="ECO:0000313" key="1">
    <source>
        <dbReference type="EMBL" id="AJT50740.1"/>
    </source>
</evidence>
<reference evidence="1 2" key="1">
    <citation type="journal article" date="2012" name="J. Bacteriol.">
        <title>Genome sequence of Lactobacillus mucosae LM1, isolated from piglet feces.</title>
        <authorList>
            <person name="Lee J.H."/>
            <person name="Valeriano V.D."/>
            <person name="Shin Y.R."/>
            <person name="Chae J.P."/>
            <person name="Kim G.B."/>
            <person name="Ham J.S."/>
            <person name="Chun J."/>
            <person name="Kang D.K."/>
        </authorList>
    </citation>
    <scope>NUCLEOTIDE SEQUENCE [LARGE SCALE GENOMIC DNA]</scope>
    <source>
        <strain evidence="1 2">LM1</strain>
    </source>
</reference>
<dbReference type="Proteomes" id="UP000003645">
    <property type="component" value="Chromosome"/>
</dbReference>
<dbReference type="EMBL" id="CP011013">
    <property type="protein sequence ID" value="AJT50740.1"/>
    <property type="molecule type" value="Genomic_DNA"/>
</dbReference>
<evidence type="ECO:0000313" key="2">
    <source>
        <dbReference type="Proteomes" id="UP000003645"/>
    </source>
</evidence>
<gene>
    <name evidence="1" type="ORF">LBLM1_06800</name>
</gene>
<dbReference type="Pfam" id="PF04816">
    <property type="entry name" value="TrmK"/>
    <property type="match status" value="1"/>
</dbReference>
<dbReference type="OrthoDB" id="5881184at2"/>
<dbReference type="PANTHER" id="PTHR38451">
    <property type="entry name" value="TRNA (ADENINE(22)-N(1))-METHYLTRANSFERASE"/>
    <property type="match status" value="1"/>
</dbReference>
<protein>
    <submittedName>
        <fullName evidence="1">SAM-dependent methyltransferase</fullName>
    </submittedName>
</protein>
<dbReference type="GO" id="GO:0032259">
    <property type="term" value="P:methylation"/>
    <property type="evidence" value="ECO:0007669"/>
    <property type="project" value="UniProtKB-KW"/>
</dbReference>
<dbReference type="HOGENOM" id="CLU_071037_0_1_9"/>